<evidence type="ECO:0000256" key="7">
    <source>
        <dbReference type="ARBA" id="ARBA00023186"/>
    </source>
</evidence>
<dbReference type="InterPro" id="IPR017998">
    <property type="entry name" value="Chaperone_TCP-1"/>
</dbReference>
<dbReference type="GO" id="GO:0051082">
    <property type="term" value="F:unfolded protein binding"/>
    <property type="evidence" value="ECO:0007669"/>
    <property type="project" value="InterPro"/>
</dbReference>
<organism evidence="11 12">
    <name type="scientific">Eimeria necatrix</name>
    <dbReference type="NCBI Taxonomy" id="51315"/>
    <lineage>
        <taxon>Eukaryota</taxon>
        <taxon>Sar</taxon>
        <taxon>Alveolata</taxon>
        <taxon>Apicomplexa</taxon>
        <taxon>Conoidasida</taxon>
        <taxon>Coccidia</taxon>
        <taxon>Eucoccidiorida</taxon>
        <taxon>Eimeriorina</taxon>
        <taxon>Eimeriidae</taxon>
        <taxon>Eimeria</taxon>
    </lineage>
</organism>
<comment type="subunit">
    <text evidence="3">Heterooligomeric complex of about 850 to 900 kDa that forms two stacked rings, 12 to 16 nm in diameter.</text>
</comment>
<evidence type="ECO:0000256" key="6">
    <source>
        <dbReference type="ARBA" id="ARBA00022840"/>
    </source>
</evidence>
<evidence type="ECO:0000256" key="10">
    <source>
        <dbReference type="RuleBase" id="RU004187"/>
    </source>
</evidence>
<dbReference type="Proteomes" id="UP000030754">
    <property type="component" value="Unassembled WGS sequence"/>
</dbReference>
<dbReference type="InterPro" id="IPR002194">
    <property type="entry name" value="Chaperonin_TCP-1_CS"/>
</dbReference>
<dbReference type="FunFam" id="1.10.560.10:FF:000017">
    <property type="entry name" value="T-complex protein 1 subunit eta"/>
    <property type="match status" value="1"/>
</dbReference>
<dbReference type="Pfam" id="PF00118">
    <property type="entry name" value="Cpn60_TCP1"/>
    <property type="match status" value="1"/>
</dbReference>
<dbReference type="GeneID" id="25477361"/>
<proteinExistence type="inferred from homology"/>
<evidence type="ECO:0000313" key="12">
    <source>
        <dbReference type="Proteomes" id="UP000030754"/>
    </source>
</evidence>
<name>U6MKM1_9EIME</name>
<reference evidence="11" key="2">
    <citation type="submission" date="2013-10" db="EMBL/GenBank/DDBJ databases">
        <authorList>
            <person name="Aslett M."/>
        </authorList>
    </citation>
    <scope>NUCLEOTIDE SEQUENCE [LARGE SCALE GENOMIC DNA]</scope>
    <source>
        <strain evidence="11">Houghton</strain>
    </source>
</reference>
<dbReference type="PROSITE" id="PS00995">
    <property type="entry name" value="TCP1_3"/>
    <property type="match status" value="1"/>
</dbReference>
<dbReference type="PROSITE" id="PS00750">
    <property type="entry name" value="TCP1_1"/>
    <property type="match status" value="1"/>
</dbReference>
<comment type="subcellular location">
    <subcellularLocation>
        <location evidence="1">Cytoplasm</location>
    </subcellularLocation>
</comment>
<dbReference type="Gene3D" id="1.10.560.10">
    <property type="entry name" value="GroEL-like equatorial domain"/>
    <property type="match status" value="2"/>
</dbReference>
<dbReference type="FunFam" id="3.50.7.10:FF:000006">
    <property type="entry name" value="T-complex protein 1 subunit eta"/>
    <property type="match status" value="1"/>
</dbReference>
<evidence type="ECO:0000256" key="9">
    <source>
        <dbReference type="ARBA" id="ARBA00032221"/>
    </source>
</evidence>
<reference evidence="11" key="1">
    <citation type="submission" date="2013-10" db="EMBL/GenBank/DDBJ databases">
        <title>Genomic analysis of the causative agents of coccidiosis in chickens.</title>
        <authorList>
            <person name="Reid A.J."/>
            <person name="Blake D."/>
            <person name="Billington K."/>
            <person name="Browne H."/>
            <person name="Dunn M."/>
            <person name="Hung S."/>
            <person name="Kawahara F."/>
            <person name="Miranda-Saavedra D."/>
            <person name="Mourier T."/>
            <person name="Nagra H."/>
            <person name="Otto T.D."/>
            <person name="Rawlings N."/>
            <person name="Sanchez A."/>
            <person name="Sanders M."/>
            <person name="Subramaniam C."/>
            <person name="Tay Y."/>
            <person name="Dear P."/>
            <person name="Doerig C."/>
            <person name="Gruber A."/>
            <person name="Parkinson J."/>
            <person name="Shirley M."/>
            <person name="Wan K.L."/>
            <person name="Berriman M."/>
            <person name="Tomley F."/>
            <person name="Pain A."/>
        </authorList>
    </citation>
    <scope>NUCLEOTIDE SEQUENCE [LARGE SCALE GENOMIC DNA]</scope>
    <source>
        <strain evidence="11">Houghton</strain>
    </source>
</reference>
<dbReference type="SUPFAM" id="SSF52029">
    <property type="entry name" value="GroEL apical domain-like"/>
    <property type="match status" value="1"/>
</dbReference>
<dbReference type="Gene3D" id="3.30.260.10">
    <property type="entry name" value="TCP-1-like chaperonin intermediate domain"/>
    <property type="match status" value="1"/>
</dbReference>
<dbReference type="InterPro" id="IPR002423">
    <property type="entry name" value="Cpn60/GroEL/TCP-1"/>
</dbReference>
<protein>
    <recommendedName>
        <fullName evidence="9">CCT-eta</fullName>
    </recommendedName>
</protein>
<evidence type="ECO:0000256" key="5">
    <source>
        <dbReference type="ARBA" id="ARBA00022741"/>
    </source>
</evidence>
<dbReference type="EMBL" id="HG722969">
    <property type="protein sequence ID" value="CDJ64536.1"/>
    <property type="molecule type" value="Genomic_DNA"/>
</dbReference>
<dbReference type="AlphaFoldDB" id="U6MKM1"/>
<evidence type="ECO:0000256" key="8">
    <source>
        <dbReference type="ARBA" id="ARBA00024677"/>
    </source>
</evidence>
<evidence type="ECO:0000256" key="1">
    <source>
        <dbReference type="ARBA" id="ARBA00004496"/>
    </source>
</evidence>
<dbReference type="PROSITE" id="PS00751">
    <property type="entry name" value="TCP1_2"/>
    <property type="match status" value="1"/>
</dbReference>
<comment type="similarity">
    <text evidence="2 10">Belongs to the TCP-1 chaperonin family.</text>
</comment>
<keyword evidence="5 10" id="KW-0547">Nucleotide-binding</keyword>
<dbReference type="InterPro" id="IPR027410">
    <property type="entry name" value="TCP-1-like_intermed_sf"/>
</dbReference>
<dbReference type="GO" id="GO:0140662">
    <property type="term" value="F:ATP-dependent protein folding chaperone"/>
    <property type="evidence" value="ECO:0007669"/>
    <property type="project" value="InterPro"/>
</dbReference>
<keyword evidence="6 10" id="KW-0067">ATP-binding</keyword>
<dbReference type="InterPro" id="IPR027409">
    <property type="entry name" value="GroEL-like_apical_dom_sf"/>
</dbReference>
<dbReference type="SUPFAM" id="SSF48592">
    <property type="entry name" value="GroEL equatorial domain-like"/>
    <property type="match status" value="1"/>
</dbReference>
<evidence type="ECO:0000313" key="11">
    <source>
        <dbReference type="EMBL" id="CDJ64536.1"/>
    </source>
</evidence>
<sequence>MSHMLHAPIILLKEGADTSQGRSQIISNINACQVIVDIVRSTLGPRGMDKLIEGEHGVATVTNDGATVLKLLQVKHPAAALLVDIAQSQDLEVGDGTTSVVVLAGELLQEAKTFIEDGMAPQVIVKGFRAARDLLVVEAVELVGPEGSRELLGVKKEGGGSLGESKLVKGIIFKKTFSYAGFELQPKQQQQPKVLLLNLELELKAEKENAEVRVDNPQDYQAVVDAEWDIIYEKLQAIVDSGATVVFSKLPIGDLATQFFADRDIFCAGRVEEADLERAAKATGAKIQSTVYGLSPDVLGSCGRFEEVQVGSERYNLLSECPGAQSATLLLRGGAPQFLEEAERSLNDAFMMALSRHIRDISRGISGKQQLVFRSFAKALEAIPKALTRNAGFDCTDTLNRLRQKHAAANNEACWMGVDCVGGGIVDSMAAHVWEPAAVKQHAIAAATEAACLLLSIDETITQPNPQDRKGGPH</sequence>
<dbReference type="Gene3D" id="3.50.7.10">
    <property type="entry name" value="GroEL"/>
    <property type="match status" value="1"/>
</dbReference>
<dbReference type="InterPro" id="IPR027413">
    <property type="entry name" value="GROEL-like_equatorial_sf"/>
</dbReference>
<keyword evidence="4" id="KW-0963">Cytoplasm</keyword>
<keyword evidence="7 10" id="KW-0143">Chaperone</keyword>
<accession>U6MKM1</accession>
<dbReference type="PRINTS" id="PR00304">
    <property type="entry name" value="TCOMPLEXTCP1"/>
</dbReference>
<dbReference type="RefSeq" id="XP_013433003.1">
    <property type="nucleotide sequence ID" value="XM_013577549.1"/>
</dbReference>
<keyword evidence="12" id="KW-1185">Reference proteome</keyword>
<evidence type="ECO:0000256" key="3">
    <source>
        <dbReference type="ARBA" id="ARBA00011531"/>
    </source>
</evidence>
<dbReference type="OrthoDB" id="1935484at2759"/>
<dbReference type="GO" id="GO:0016887">
    <property type="term" value="F:ATP hydrolysis activity"/>
    <property type="evidence" value="ECO:0007669"/>
    <property type="project" value="InterPro"/>
</dbReference>
<comment type="function">
    <text evidence="8">Molecular chaperone; assists the folding of proteins upon ATP hydrolysis. Known to play a role, in vitro, in the folding of actin and tubulin.</text>
</comment>
<dbReference type="GO" id="GO:0005524">
    <property type="term" value="F:ATP binding"/>
    <property type="evidence" value="ECO:0007669"/>
    <property type="project" value="UniProtKB-KW"/>
</dbReference>
<evidence type="ECO:0000256" key="2">
    <source>
        <dbReference type="ARBA" id="ARBA00008020"/>
    </source>
</evidence>
<dbReference type="PANTHER" id="PTHR11353">
    <property type="entry name" value="CHAPERONIN"/>
    <property type="match status" value="1"/>
</dbReference>
<dbReference type="VEuPathDB" id="ToxoDB:ENH_00072300"/>
<evidence type="ECO:0000256" key="4">
    <source>
        <dbReference type="ARBA" id="ARBA00022490"/>
    </source>
</evidence>
<gene>
    <name evidence="11" type="ORF">ENH_00072300</name>
</gene>
<dbReference type="GO" id="GO:0005832">
    <property type="term" value="C:chaperonin-containing T-complex"/>
    <property type="evidence" value="ECO:0007669"/>
    <property type="project" value="UniProtKB-ARBA"/>
</dbReference>